<dbReference type="EMBL" id="LUCH01006720">
    <property type="protein sequence ID" value="KAF5397142.1"/>
    <property type="molecule type" value="Genomic_DNA"/>
</dbReference>
<evidence type="ECO:0000313" key="1">
    <source>
        <dbReference type="EMBL" id="KAF5397142.1"/>
    </source>
</evidence>
<dbReference type="AlphaFoldDB" id="A0A8J4SLQ4"/>
<proteinExistence type="predicted"/>
<evidence type="ECO:0000313" key="2">
    <source>
        <dbReference type="Proteomes" id="UP000748531"/>
    </source>
</evidence>
<keyword evidence="2" id="KW-1185">Reference proteome</keyword>
<protein>
    <submittedName>
        <fullName evidence="1">Uncharacterized protein</fullName>
    </submittedName>
</protein>
<comment type="caution">
    <text evidence="1">The sequence shown here is derived from an EMBL/GenBank/DDBJ whole genome shotgun (WGS) entry which is preliminary data.</text>
</comment>
<sequence length="88" mass="9810">MCFNTTANKSTHLHTTALRTSRLPSPSSCMYREPLHVKLHSTVSSRVFPAVTSMSKSILRAWLLNSSDVSNTVHSLVLTILITVYNNH</sequence>
<accession>A0A8J4SLQ4</accession>
<gene>
    <name evidence="1" type="ORF">PHET_09682</name>
</gene>
<name>A0A8J4SLQ4_9TREM</name>
<organism evidence="1 2">
    <name type="scientific">Paragonimus heterotremus</name>
    <dbReference type="NCBI Taxonomy" id="100268"/>
    <lineage>
        <taxon>Eukaryota</taxon>
        <taxon>Metazoa</taxon>
        <taxon>Spiralia</taxon>
        <taxon>Lophotrochozoa</taxon>
        <taxon>Platyhelminthes</taxon>
        <taxon>Trematoda</taxon>
        <taxon>Digenea</taxon>
        <taxon>Plagiorchiida</taxon>
        <taxon>Troglotremata</taxon>
        <taxon>Troglotrematidae</taxon>
        <taxon>Paragonimus</taxon>
    </lineage>
</organism>
<dbReference type="Proteomes" id="UP000748531">
    <property type="component" value="Unassembled WGS sequence"/>
</dbReference>
<reference evidence="1" key="1">
    <citation type="submission" date="2019-05" db="EMBL/GenBank/DDBJ databases">
        <title>Annotation for the trematode Paragonimus heterotremus.</title>
        <authorList>
            <person name="Choi Y.-J."/>
        </authorList>
    </citation>
    <scope>NUCLEOTIDE SEQUENCE</scope>
    <source>
        <strain evidence="1">LC</strain>
    </source>
</reference>